<keyword evidence="2" id="KW-1185">Reference proteome</keyword>
<evidence type="ECO:0000313" key="2">
    <source>
        <dbReference type="Proteomes" id="UP000442533"/>
    </source>
</evidence>
<proteinExistence type="predicted"/>
<comment type="caution">
    <text evidence="1">The sequence shown here is derived from an EMBL/GenBank/DDBJ whole genome shotgun (WGS) entry which is preliminary data.</text>
</comment>
<sequence>MSLRRARDELRAAGVFLAEPSMLREEAATIPLSQALAEGEGCAAQHDCRRLLAEARGDAPDLLLTEENILGGTRRGTMFSPQGVLYPFAVRRLRQAIDITGGGPVTLYLGLRDPADFQVSAFALQLALGNELELAPYLQGRDPVRVGWSGLVRRLLTVPGVAGIVVWRLEDYAAVRSQLLRMLLPGDLAARIPDPPPSNESLTQPGYDWFLSRAMADSEIDLRVLARRARARFPRSQGHPPLRLMDEATRARSARAYAAEIARIGSLPGVTLLQP</sequence>
<organism evidence="1 2">
    <name type="scientific">Paracoccus limosus</name>
    <dbReference type="NCBI Taxonomy" id="913252"/>
    <lineage>
        <taxon>Bacteria</taxon>
        <taxon>Pseudomonadati</taxon>
        <taxon>Pseudomonadota</taxon>
        <taxon>Alphaproteobacteria</taxon>
        <taxon>Rhodobacterales</taxon>
        <taxon>Paracoccaceae</taxon>
        <taxon>Paracoccus</taxon>
    </lineage>
</organism>
<gene>
    <name evidence="1" type="ORF">GL279_09085</name>
</gene>
<accession>A0A844H598</accession>
<reference evidence="1 2" key="1">
    <citation type="submission" date="2019-11" db="EMBL/GenBank/DDBJ databases">
        <authorList>
            <person name="Dong K."/>
        </authorList>
    </citation>
    <scope>NUCLEOTIDE SEQUENCE [LARGE SCALE GENOMIC DNA]</scope>
    <source>
        <strain evidence="1 2">JCM 17370</strain>
    </source>
</reference>
<evidence type="ECO:0000313" key="1">
    <source>
        <dbReference type="EMBL" id="MTH34753.1"/>
    </source>
</evidence>
<dbReference type="AlphaFoldDB" id="A0A844H598"/>
<dbReference type="OrthoDB" id="8481769at2"/>
<name>A0A844H598_9RHOB</name>
<protein>
    <submittedName>
        <fullName evidence="1">Uncharacterized protein</fullName>
    </submittedName>
</protein>
<dbReference type="EMBL" id="WMIF01000010">
    <property type="protein sequence ID" value="MTH34753.1"/>
    <property type="molecule type" value="Genomic_DNA"/>
</dbReference>
<dbReference type="Proteomes" id="UP000442533">
    <property type="component" value="Unassembled WGS sequence"/>
</dbReference>
<dbReference type="RefSeq" id="WP_155064311.1">
    <property type="nucleotide sequence ID" value="NZ_WMIF01000010.1"/>
</dbReference>